<name>C0N1Z2_9GAMM</name>
<gene>
    <name evidence="2" type="ORF">MDMS009_171</name>
</gene>
<sequence>MIKTVLTLSVLLVPTAGFACSCAFDELPLKEAVNQSFSRVDSVVLAQAIRINPLTEVLSSGEPIPSDMAWGEEITQFNEIQSWKGSHGKLFHTRINTAKGMCGYAFAEGETYLLYLDGAGEDGYYATSTCSRTKPLITVEGELEVLNELSANELALPTADAAAE</sequence>
<proteinExistence type="predicted"/>
<protein>
    <recommendedName>
        <fullName evidence="4">Lipoprotein</fullName>
    </recommendedName>
</protein>
<feature type="chain" id="PRO_5002900951" description="Lipoprotein" evidence="1">
    <location>
        <begin position="20"/>
        <end position="164"/>
    </location>
</feature>
<dbReference type="PROSITE" id="PS51257">
    <property type="entry name" value="PROKAR_LIPOPROTEIN"/>
    <property type="match status" value="1"/>
</dbReference>
<evidence type="ECO:0000313" key="3">
    <source>
        <dbReference type="Proteomes" id="UP000004679"/>
    </source>
</evidence>
<dbReference type="InterPro" id="IPR008993">
    <property type="entry name" value="TIMP-like_OB-fold"/>
</dbReference>
<dbReference type="SUPFAM" id="SSF50242">
    <property type="entry name" value="TIMP-like"/>
    <property type="match status" value="1"/>
</dbReference>
<dbReference type="Gene3D" id="2.40.50.120">
    <property type="match status" value="1"/>
</dbReference>
<dbReference type="OrthoDB" id="7067135at2"/>
<dbReference type="AlphaFoldDB" id="C0N1Z2"/>
<dbReference type="EMBL" id="GG657883">
    <property type="protein sequence ID" value="EEF81179.1"/>
    <property type="molecule type" value="Genomic_DNA"/>
</dbReference>
<keyword evidence="1" id="KW-0732">Signal</keyword>
<dbReference type="Proteomes" id="UP000004679">
    <property type="component" value="Unassembled WGS sequence"/>
</dbReference>
<evidence type="ECO:0008006" key="4">
    <source>
        <dbReference type="Google" id="ProtNLM"/>
    </source>
</evidence>
<evidence type="ECO:0000256" key="1">
    <source>
        <dbReference type="SAM" id="SignalP"/>
    </source>
</evidence>
<organism evidence="2 3">
    <name type="scientific">Methylophaga thiooxydans DMS010</name>
    <dbReference type="NCBI Taxonomy" id="637616"/>
    <lineage>
        <taxon>Bacteria</taxon>
        <taxon>Pseudomonadati</taxon>
        <taxon>Pseudomonadota</taxon>
        <taxon>Gammaproteobacteria</taxon>
        <taxon>Thiotrichales</taxon>
        <taxon>Piscirickettsiaceae</taxon>
        <taxon>Methylophaga</taxon>
    </lineage>
</organism>
<dbReference type="HOGENOM" id="CLU_1617119_0_0_6"/>
<dbReference type="RefSeq" id="WP_008289961.1">
    <property type="nucleotide sequence ID" value="NZ_GG657883.1"/>
</dbReference>
<evidence type="ECO:0000313" key="2">
    <source>
        <dbReference type="EMBL" id="EEF81179.1"/>
    </source>
</evidence>
<reference evidence="2 3" key="1">
    <citation type="journal article" date="2011" name="J. Bacteriol.">
        <title>Draft genome sequence of the chemolithoheterotrophic, halophilic methylotroph Methylophaga thiooxydans DMS010.</title>
        <authorList>
            <person name="Boden R."/>
            <person name="Ferriera S."/>
            <person name="Johnson J."/>
            <person name="Kelly D.P."/>
            <person name="Murrell J.C."/>
            <person name="Schafer H."/>
        </authorList>
    </citation>
    <scope>NUCLEOTIDE SEQUENCE [LARGE SCALE GENOMIC DNA]</scope>
    <source>
        <strain evidence="2 3">DMS010</strain>
    </source>
</reference>
<accession>C0N1Z2</accession>
<feature type="signal peptide" evidence="1">
    <location>
        <begin position="1"/>
        <end position="19"/>
    </location>
</feature>
<keyword evidence="3" id="KW-1185">Reference proteome</keyword>